<dbReference type="GO" id="GO:0020037">
    <property type="term" value="F:heme binding"/>
    <property type="evidence" value="ECO:0007669"/>
    <property type="project" value="InterPro"/>
</dbReference>
<gene>
    <name evidence="13" type="ORF">V8G54_007575</name>
</gene>
<evidence type="ECO:0000256" key="9">
    <source>
        <dbReference type="ARBA" id="ARBA00023033"/>
    </source>
</evidence>
<keyword evidence="4" id="KW-0812">Transmembrane</keyword>
<keyword evidence="14" id="KW-1185">Reference proteome</keyword>
<feature type="binding site" description="axial binding residue" evidence="11">
    <location>
        <position position="189"/>
    </location>
    <ligand>
        <name>heme</name>
        <dbReference type="ChEBI" id="CHEBI:30413"/>
    </ligand>
    <ligandPart>
        <name>Fe</name>
        <dbReference type="ChEBI" id="CHEBI:18248"/>
    </ligandPart>
</feature>
<evidence type="ECO:0000313" key="13">
    <source>
        <dbReference type="EMBL" id="WVZ20253.1"/>
    </source>
</evidence>
<proteinExistence type="inferred from homology"/>
<keyword evidence="5 11" id="KW-0479">Metal-binding</keyword>
<keyword evidence="3 11" id="KW-0349">Heme</keyword>
<dbReference type="Pfam" id="PF00067">
    <property type="entry name" value="p450"/>
    <property type="match status" value="1"/>
</dbReference>
<evidence type="ECO:0000256" key="5">
    <source>
        <dbReference type="ARBA" id="ARBA00022723"/>
    </source>
</evidence>
<dbReference type="Gene3D" id="1.10.630.10">
    <property type="entry name" value="Cytochrome P450"/>
    <property type="match status" value="1"/>
</dbReference>
<dbReference type="GO" id="GO:0016705">
    <property type="term" value="F:oxidoreductase activity, acting on paired donors, with incorporation or reduction of molecular oxygen"/>
    <property type="evidence" value="ECO:0007669"/>
    <property type="project" value="InterPro"/>
</dbReference>
<dbReference type="SUPFAM" id="SSF48264">
    <property type="entry name" value="Cytochrome P450"/>
    <property type="match status" value="1"/>
</dbReference>
<dbReference type="PANTHER" id="PTHR24282">
    <property type="entry name" value="CYTOCHROME P450 FAMILY MEMBER"/>
    <property type="match status" value="1"/>
</dbReference>
<dbReference type="GO" id="GO:0005506">
    <property type="term" value="F:iron ion binding"/>
    <property type="evidence" value="ECO:0007669"/>
    <property type="project" value="InterPro"/>
</dbReference>
<evidence type="ECO:0000256" key="10">
    <source>
        <dbReference type="ARBA" id="ARBA00023136"/>
    </source>
</evidence>
<evidence type="ECO:0000256" key="11">
    <source>
        <dbReference type="PIRSR" id="PIRSR602401-1"/>
    </source>
</evidence>
<keyword evidence="8 11" id="KW-0408">Iron</keyword>
<dbReference type="PANTHER" id="PTHR24282:SF148">
    <property type="entry name" value="CYTOCHROME P450 72A15-LIKE"/>
    <property type="match status" value="1"/>
</dbReference>
<evidence type="ECO:0000256" key="3">
    <source>
        <dbReference type="ARBA" id="ARBA00022617"/>
    </source>
</evidence>
<dbReference type="GO" id="GO:0004497">
    <property type="term" value="F:monooxygenase activity"/>
    <property type="evidence" value="ECO:0007669"/>
    <property type="project" value="UniProtKB-KW"/>
</dbReference>
<evidence type="ECO:0000256" key="7">
    <source>
        <dbReference type="ARBA" id="ARBA00023002"/>
    </source>
</evidence>
<dbReference type="InterPro" id="IPR002401">
    <property type="entry name" value="Cyt_P450_E_grp-I"/>
</dbReference>
<evidence type="ECO:0000256" key="1">
    <source>
        <dbReference type="ARBA" id="ARBA00004167"/>
    </source>
</evidence>
<organism evidence="13 14">
    <name type="scientific">Vigna mungo</name>
    <name type="common">Black gram</name>
    <name type="synonym">Phaseolus mungo</name>
    <dbReference type="NCBI Taxonomy" id="3915"/>
    <lineage>
        <taxon>Eukaryota</taxon>
        <taxon>Viridiplantae</taxon>
        <taxon>Streptophyta</taxon>
        <taxon>Embryophyta</taxon>
        <taxon>Tracheophyta</taxon>
        <taxon>Spermatophyta</taxon>
        <taxon>Magnoliopsida</taxon>
        <taxon>eudicotyledons</taxon>
        <taxon>Gunneridae</taxon>
        <taxon>Pentapetalae</taxon>
        <taxon>rosids</taxon>
        <taxon>fabids</taxon>
        <taxon>Fabales</taxon>
        <taxon>Fabaceae</taxon>
        <taxon>Papilionoideae</taxon>
        <taxon>50 kb inversion clade</taxon>
        <taxon>NPAAA clade</taxon>
        <taxon>indigoferoid/millettioid clade</taxon>
        <taxon>Phaseoleae</taxon>
        <taxon>Vigna</taxon>
    </lineage>
</organism>
<evidence type="ECO:0000256" key="6">
    <source>
        <dbReference type="ARBA" id="ARBA00022989"/>
    </source>
</evidence>
<comment type="cofactor">
    <cofactor evidence="11">
        <name>heme</name>
        <dbReference type="ChEBI" id="CHEBI:30413"/>
    </cofactor>
</comment>
<evidence type="ECO:0000313" key="14">
    <source>
        <dbReference type="Proteomes" id="UP001374535"/>
    </source>
</evidence>
<dbReference type="InterPro" id="IPR050665">
    <property type="entry name" value="Cytochrome_P450_Monooxygen"/>
</dbReference>
<evidence type="ECO:0000256" key="2">
    <source>
        <dbReference type="ARBA" id="ARBA00010617"/>
    </source>
</evidence>
<keyword evidence="6" id="KW-1133">Transmembrane helix</keyword>
<name>A0AAQ3S8E1_VIGMU</name>
<dbReference type="EMBL" id="CP144699">
    <property type="protein sequence ID" value="WVZ20253.1"/>
    <property type="molecule type" value="Genomic_DNA"/>
</dbReference>
<keyword evidence="9 12" id="KW-0503">Monooxygenase</keyword>
<dbReference type="PRINTS" id="PR00385">
    <property type="entry name" value="P450"/>
</dbReference>
<dbReference type="PROSITE" id="PS00086">
    <property type="entry name" value="CYTOCHROME_P450"/>
    <property type="match status" value="1"/>
</dbReference>
<comment type="similarity">
    <text evidence="2 12">Belongs to the cytochrome P450 family.</text>
</comment>
<keyword evidence="7 12" id="KW-0560">Oxidoreductase</keyword>
<reference evidence="13 14" key="1">
    <citation type="journal article" date="2023" name="Life. Sci Alliance">
        <title>Evolutionary insights into 3D genome organization and epigenetic landscape of Vigna mungo.</title>
        <authorList>
            <person name="Junaid A."/>
            <person name="Singh B."/>
            <person name="Bhatia S."/>
        </authorList>
    </citation>
    <scope>NUCLEOTIDE SEQUENCE [LARGE SCALE GENOMIC DNA]</scope>
    <source>
        <strain evidence="13">Urdbean</strain>
    </source>
</reference>
<dbReference type="InterPro" id="IPR036396">
    <property type="entry name" value="Cyt_P450_sf"/>
</dbReference>
<accession>A0AAQ3S8E1</accession>
<dbReference type="Proteomes" id="UP001374535">
    <property type="component" value="Chromosome 2"/>
</dbReference>
<dbReference type="InterPro" id="IPR017972">
    <property type="entry name" value="Cyt_P450_CS"/>
</dbReference>
<evidence type="ECO:0000256" key="4">
    <source>
        <dbReference type="ARBA" id="ARBA00022692"/>
    </source>
</evidence>
<evidence type="ECO:0000256" key="8">
    <source>
        <dbReference type="ARBA" id="ARBA00023004"/>
    </source>
</evidence>
<keyword evidence="10" id="KW-0472">Membrane</keyword>
<dbReference type="GO" id="GO:0016020">
    <property type="term" value="C:membrane"/>
    <property type="evidence" value="ECO:0007669"/>
    <property type="project" value="UniProtKB-SubCell"/>
</dbReference>
<dbReference type="AlphaFoldDB" id="A0AAQ3S8E1"/>
<sequence length="242" mass="27885">MLRDMVQKKEQAMKENKVKEHDLLSSLLQYKEESDSLTTEGVIEECKLFYFAGQVTTANLLAWTMIVLSMHQDWQEKARTEVLKIFGKKTLDYEDINHLKIVSMILYEVLRLYPPLVNINKYSWCETRVGDMSIPAGVEVCLPLLFLHYDSEYWDKPEEFNPGRFSEGISKASKDHIAFYPFGWGSRICPGQNFAFLEARMALAFILQHFSFQLSPTYAHAPATPTITLTPQHGAPIIIRRT</sequence>
<evidence type="ECO:0000256" key="12">
    <source>
        <dbReference type="RuleBase" id="RU000461"/>
    </source>
</evidence>
<dbReference type="InterPro" id="IPR001128">
    <property type="entry name" value="Cyt_P450"/>
</dbReference>
<comment type="subcellular location">
    <subcellularLocation>
        <location evidence="1">Membrane</location>
        <topology evidence="1">Single-pass membrane protein</topology>
    </subcellularLocation>
</comment>
<dbReference type="PRINTS" id="PR00463">
    <property type="entry name" value="EP450I"/>
</dbReference>
<protein>
    <submittedName>
        <fullName evidence="13">Uncharacterized protein</fullName>
    </submittedName>
</protein>